<evidence type="ECO:0000259" key="2">
    <source>
        <dbReference type="Pfam" id="PF13649"/>
    </source>
</evidence>
<evidence type="ECO:0000313" key="4">
    <source>
        <dbReference type="Proteomes" id="UP000823485"/>
    </source>
</evidence>
<name>A0ABS2R9J7_9BACI</name>
<accession>A0ABS2R9J7</accession>
<dbReference type="CDD" id="cd02440">
    <property type="entry name" value="AdoMet_MTases"/>
    <property type="match status" value="1"/>
</dbReference>
<evidence type="ECO:0000256" key="1">
    <source>
        <dbReference type="ARBA" id="ARBA00022679"/>
    </source>
</evidence>
<evidence type="ECO:0000313" key="3">
    <source>
        <dbReference type="EMBL" id="MBM7716333.1"/>
    </source>
</evidence>
<reference evidence="3 4" key="1">
    <citation type="submission" date="2021-01" db="EMBL/GenBank/DDBJ databases">
        <title>Genomic Encyclopedia of Type Strains, Phase IV (KMG-IV): sequencing the most valuable type-strain genomes for metagenomic binning, comparative biology and taxonomic classification.</title>
        <authorList>
            <person name="Goeker M."/>
        </authorList>
    </citation>
    <scope>NUCLEOTIDE SEQUENCE [LARGE SCALE GENOMIC DNA]</scope>
    <source>
        <strain evidence="3 4">DSM 105453</strain>
    </source>
</reference>
<dbReference type="PANTHER" id="PTHR43861">
    <property type="entry name" value="TRANS-ACONITATE 2-METHYLTRANSFERASE-RELATED"/>
    <property type="match status" value="1"/>
</dbReference>
<protein>
    <submittedName>
        <fullName evidence="3">Cyclopropane fatty-acyl-phospholipid synthase-like methyltransferase</fullName>
    </submittedName>
</protein>
<dbReference type="InterPro" id="IPR029063">
    <property type="entry name" value="SAM-dependent_MTases_sf"/>
</dbReference>
<dbReference type="Pfam" id="PF13649">
    <property type="entry name" value="Methyltransf_25"/>
    <property type="match status" value="1"/>
</dbReference>
<dbReference type="Gene3D" id="2.20.25.110">
    <property type="entry name" value="S-adenosyl-L-methionine-dependent methyltransferases"/>
    <property type="match status" value="1"/>
</dbReference>
<organism evidence="3 4">
    <name type="scientific">Siminovitchia thermophila</name>
    <dbReference type="NCBI Taxonomy" id="1245522"/>
    <lineage>
        <taxon>Bacteria</taxon>
        <taxon>Bacillati</taxon>
        <taxon>Bacillota</taxon>
        <taxon>Bacilli</taxon>
        <taxon>Bacillales</taxon>
        <taxon>Bacillaceae</taxon>
        <taxon>Siminovitchia</taxon>
    </lineage>
</organism>
<comment type="caution">
    <text evidence="3">The sequence shown here is derived from an EMBL/GenBank/DDBJ whole genome shotgun (WGS) entry which is preliminary data.</text>
</comment>
<keyword evidence="4" id="KW-1185">Reference proteome</keyword>
<dbReference type="SUPFAM" id="SSF53335">
    <property type="entry name" value="S-adenosyl-L-methionine-dependent methyltransferases"/>
    <property type="match status" value="1"/>
</dbReference>
<feature type="domain" description="Methyltransferase" evidence="2">
    <location>
        <begin position="41"/>
        <end position="135"/>
    </location>
</feature>
<dbReference type="RefSeq" id="WP_077110606.1">
    <property type="nucleotide sequence ID" value="NZ_JAFBFH010000025.1"/>
</dbReference>
<sequence>MSYEQFSYIYDRLMTDAPYDKWVEYVLDEKSRFHVSGNRLLDVACGTGELSIRLVREGFQVTGVDLSDSMLVVTASKVADKGIHLPLFQQDMSQLEGLPTYDFITIFCDSLNYLASEDQVKETFRRMYSHLEDGGLLLFDVHSPFQMLHGFANRTFTLNEEDIAYIWQSYPGTARYSVEHELTFFVLDDMTGQFNRIDEWHYQRTYPVKQYTTWLKEAGFDVLRVTADFSEDPPIKTSKRIFFTCRKK</sequence>
<gene>
    <name evidence="3" type="ORF">JOC94_003353</name>
</gene>
<proteinExistence type="predicted"/>
<dbReference type="Gene3D" id="3.40.50.150">
    <property type="entry name" value="Vaccinia Virus protein VP39"/>
    <property type="match status" value="1"/>
</dbReference>
<dbReference type="EMBL" id="JAFBFH010000025">
    <property type="protein sequence ID" value="MBM7716333.1"/>
    <property type="molecule type" value="Genomic_DNA"/>
</dbReference>
<dbReference type="Proteomes" id="UP000823485">
    <property type="component" value="Unassembled WGS sequence"/>
</dbReference>
<dbReference type="InterPro" id="IPR041698">
    <property type="entry name" value="Methyltransf_25"/>
</dbReference>
<keyword evidence="1" id="KW-0808">Transferase</keyword>